<dbReference type="KEGG" id="aram:KAR29_04355"/>
<reference evidence="3" key="1">
    <citation type="submission" date="2021-04" db="EMBL/GenBank/DDBJ databases">
        <title>A novel Synergistetes isolate from a pyrite-forming mixed culture.</title>
        <authorList>
            <person name="Bunk B."/>
            <person name="Sproer C."/>
            <person name="Spring S."/>
            <person name="Pester M."/>
        </authorList>
    </citation>
    <scope>NUCLEOTIDE SEQUENCE [LARGE SCALE GENOMIC DNA]</scope>
    <source>
        <strain evidence="3">J.5.4.2-T.3.5.2</strain>
    </source>
</reference>
<keyword evidence="1" id="KW-0472">Membrane</keyword>
<sequence length="165" mass="18654">MSALERHLRKGFDWLRTDRQARRSVLFLLLGAALWLTAISLWGEAGDLRSRMILQEDRFRRLAQVVRSYRNQPRQETKKAPSGDILSILSSLIDQVGVKDRLVQLSAGAAGATLQLERLYGEELATLLQELERKDLPPLSAELRSVPQGETKRFSCSILVGGERR</sequence>
<proteinExistence type="predicted"/>
<keyword evidence="3" id="KW-1185">Reference proteome</keyword>
<dbReference type="NCBIfam" id="NF041618">
    <property type="entry name" value="T2SS_M_SYNERG"/>
    <property type="match status" value="1"/>
</dbReference>
<keyword evidence="1" id="KW-0812">Transmembrane</keyword>
<dbReference type="EMBL" id="CP072943">
    <property type="protein sequence ID" value="QTX33137.1"/>
    <property type="molecule type" value="Genomic_DNA"/>
</dbReference>
<evidence type="ECO:0000313" key="2">
    <source>
        <dbReference type="EMBL" id="QTX33137.1"/>
    </source>
</evidence>
<dbReference type="InterPro" id="IPR048116">
    <property type="entry name" value="T2SS_GspM_synerg"/>
</dbReference>
<evidence type="ECO:0000313" key="3">
    <source>
        <dbReference type="Proteomes" id="UP000671879"/>
    </source>
</evidence>
<dbReference type="AlphaFoldDB" id="A0A9Q7AQW5"/>
<name>A0A9Q7AQW5_9BACT</name>
<evidence type="ECO:0000256" key="1">
    <source>
        <dbReference type="SAM" id="Phobius"/>
    </source>
</evidence>
<dbReference type="RefSeq" id="WP_274374412.1">
    <property type="nucleotide sequence ID" value="NZ_CP072943.1"/>
</dbReference>
<keyword evidence="1" id="KW-1133">Transmembrane helix</keyword>
<dbReference type="Proteomes" id="UP000671879">
    <property type="component" value="Chromosome"/>
</dbReference>
<organism evidence="2 3">
    <name type="scientific">Aminithiophilus ramosus</name>
    <dbReference type="NCBI Taxonomy" id="3029084"/>
    <lineage>
        <taxon>Bacteria</taxon>
        <taxon>Thermotogati</taxon>
        <taxon>Synergistota</taxon>
        <taxon>Synergistia</taxon>
        <taxon>Synergistales</taxon>
        <taxon>Aminithiophilaceae</taxon>
        <taxon>Aminithiophilus</taxon>
    </lineage>
</organism>
<protein>
    <submittedName>
        <fullName evidence="2">Uncharacterized protein</fullName>
    </submittedName>
</protein>
<feature type="transmembrane region" description="Helical" evidence="1">
    <location>
        <begin position="25"/>
        <end position="43"/>
    </location>
</feature>
<gene>
    <name evidence="2" type="ORF">KAR29_04355</name>
</gene>
<accession>A0A9Q7AQW5</accession>